<dbReference type="Gene3D" id="1.20.5.1930">
    <property type="match status" value="1"/>
</dbReference>
<protein>
    <submittedName>
        <fullName evidence="8">Histidine kinase</fullName>
    </submittedName>
</protein>
<evidence type="ECO:0000256" key="4">
    <source>
        <dbReference type="ARBA" id="ARBA00022777"/>
    </source>
</evidence>
<accession>B1Y7F5</accession>
<dbReference type="OrthoDB" id="9813412at2"/>
<dbReference type="HOGENOM" id="CLU_045360_1_0_4"/>
<dbReference type="SUPFAM" id="SSF55874">
    <property type="entry name" value="ATPase domain of HSP90 chaperone/DNA topoisomerase II/histidine kinase"/>
    <property type="match status" value="1"/>
</dbReference>
<gene>
    <name evidence="8" type="ordered locus">Lcho_3849</name>
</gene>
<keyword evidence="3" id="KW-0808">Transferase</keyword>
<evidence type="ECO:0000256" key="5">
    <source>
        <dbReference type="ARBA" id="ARBA00023012"/>
    </source>
</evidence>
<proteinExistence type="predicted"/>
<name>B1Y7F5_LEPCP</name>
<dbReference type="EMBL" id="CP001013">
    <property type="protein sequence ID" value="ACB36103.1"/>
    <property type="molecule type" value="Genomic_DNA"/>
</dbReference>
<dbReference type="GO" id="GO:0046983">
    <property type="term" value="F:protein dimerization activity"/>
    <property type="evidence" value="ECO:0007669"/>
    <property type="project" value="InterPro"/>
</dbReference>
<dbReference type="PANTHER" id="PTHR24421:SF58">
    <property type="entry name" value="SIGNAL TRANSDUCTION HISTIDINE-PROTEIN KINASE_PHOSPHATASE UHPB"/>
    <property type="match status" value="1"/>
</dbReference>
<dbReference type="KEGG" id="lch:Lcho_3849"/>
<keyword evidence="2" id="KW-0597">Phosphoprotein</keyword>
<dbReference type="eggNOG" id="COG4585">
    <property type="taxonomic scope" value="Bacteria"/>
</dbReference>
<reference evidence="8 9" key="1">
    <citation type="submission" date="2008-03" db="EMBL/GenBank/DDBJ databases">
        <title>Complete sequence of Leptothrix cholodnii SP-6.</title>
        <authorList>
            <consortium name="US DOE Joint Genome Institute"/>
            <person name="Copeland A."/>
            <person name="Lucas S."/>
            <person name="Lapidus A."/>
            <person name="Glavina del Rio T."/>
            <person name="Dalin E."/>
            <person name="Tice H."/>
            <person name="Bruce D."/>
            <person name="Goodwin L."/>
            <person name="Pitluck S."/>
            <person name="Chertkov O."/>
            <person name="Brettin T."/>
            <person name="Detter J.C."/>
            <person name="Han C."/>
            <person name="Kuske C.R."/>
            <person name="Schmutz J."/>
            <person name="Larimer F."/>
            <person name="Land M."/>
            <person name="Hauser L."/>
            <person name="Kyrpides N."/>
            <person name="Lykidis A."/>
            <person name="Emerson D."/>
            <person name="Richardson P."/>
        </authorList>
    </citation>
    <scope>NUCLEOTIDE SEQUENCE [LARGE SCALE GENOMIC DNA]</scope>
    <source>
        <strain evidence="9">ATCC 51168 / LMG 8142 / SP-6</strain>
    </source>
</reference>
<comment type="subcellular location">
    <subcellularLocation>
        <location evidence="1">Membrane</location>
    </subcellularLocation>
</comment>
<keyword evidence="4 8" id="KW-0418">Kinase</keyword>
<keyword evidence="6" id="KW-0472">Membrane</keyword>
<keyword evidence="9" id="KW-1185">Reference proteome</keyword>
<dbReference type="InterPro" id="IPR050482">
    <property type="entry name" value="Sensor_HK_TwoCompSys"/>
</dbReference>
<keyword evidence="6" id="KW-1133">Transmembrane helix</keyword>
<keyword evidence="5" id="KW-0902">Two-component regulatory system</keyword>
<evidence type="ECO:0000256" key="6">
    <source>
        <dbReference type="SAM" id="Phobius"/>
    </source>
</evidence>
<keyword evidence="6" id="KW-0812">Transmembrane</keyword>
<evidence type="ECO:0000313" key="8">
    <source>
        <dbReference type="EMBL" id="ACB36103.1"/>
    </source>
</evidence>
<dbReference type="RefSeq" id="WP_012348850.1">
    <property type="nucleotide sequence ID" value="NC_010524.1"/>
</dbReference>
<sequence precursor="true">MNKALPFDLPRLVMRRAIAVGAAALLLAAVLGLVRVGDNIDDEVDAAMALAGVMARLGSVQQTDDRSAIDALLATLAGGGLRHLDLHVLDEHGHVLLRPAPSPPDAAGLGWLYDLHRRLLSRPDSRRVTWQLARPDGRVWRVSLSASHESERIEALNNLAGALALLLACIAGLLLVMAWNVRRAFAPLAGLLAAIERIEHHDPDGVRRLPAMPIRELEAIAAALRHLVQGLDAAETQRQLLSQKVLTLQEDERALLARELHDEFGQRLTALRFDAAWLVRRLADQPELCAVAQGMAERCGEVQRDIRDLLVRLRPLGPGDDGAGQPLPISRLIQQLQGLVQSWQDSQARSQSTPMTYHLALAWQDEHGAVGPIDASMAERFGLPRDVALAVYRLSQEALTNAARHARAREVRLRLVVQAGREPPWAGAQLHWSVEDDGVGIADPAAALQQGNGLGGMQERVWALGGLWAWGPTDRPGLALHATLRFQPASPTPPPSA</sequence>
<evidence type="ECO:0000256" key="2">
    <source>
        <dbReference type="ARBA" id="ARBA00022553"/>
    </source>
</evidence>
<dbReference type="GO" id="GO:0016020">
    <property type="term" value="C:membrane"/>
    <property type="evidence" value="ECO:0007669"/>
    <property type="project" value="UniProtKB-SubCell"/>
</dbReference>
<evidence type="ECO:0000256" key="1">
    <source>
        <dbReference type="ARBA" id="ARBA00004370"/>
    </source>
</evidence>
<dbReference type="AlphaFoldDB" id="B1Y7F5"/>
<evidence type="ECO:0000259" key="7">
    <source>
        <dbReference type="PROSITE" id="PS50885"/>
    </source>
</evidence>
<dbReference type="GO" id="GO:0000155">
    <property type="term" value="F:phosphorelay sensor kinase activity"/>
    <property type="evidence" value="ECO:0007669"/>
    <property type="project" value="InterPro"/>
</dbReference>
<dbReference type="PANTHER" id="PTHR24421">
    <property type="entry name" value="NITRATE/NITRITE SENSOR PROTEIN NARX-RELATED"/>
    <property type="match status" value="1"/>
</dbReference>
<dbReference type="Pfam" id="PF07730">
    <property type="entry name" value="HisKA_3"/>
    <property type="match status" value="1"/>
</dbReference>
<organism evidence="8 9">
    <name type="scientific">Leptothrix cholodnii (strain ATCC 51168 / LMG 8142 / SP-6)</name>
    <name type="common">Leptothrix discophora (strain SP-6)</name>
    <dbReference type="NCBI Taxonomy" id="395495"/>
    <lineage>
        <taxon>Bacteria</taxon>
        <taxon>Pseudomonadati</taxon>
        <taxon>Pseudomonadota</taxon>
        <taxon>Betaproteobacteria</taxon>
        <taxon>Burkholderiales</taxon>
        <taxon>Sphaerotilaceae</taxon>
        <taxon>Leptothrix</taxon>
    </lineage>
</organism>
<dbReference type="InterPro" id="IPR003660">
    <property type="entry name" value="HAMP_dom"/>
</dbReference>
<dbReference type="STRING" id="395495.Lcho_3849"/>
<evidence type="ECO:0000313" key="9">
    <source>
        <dbReference type="Proteomes" id="UP000001693"/>
    </source>
</evidence>
<feature type="domain" description="HAMP" evidence="7">
    <location>
        <begin position="182"/>
        <end position="236"/>
    </location>
</feature>
<dbReference type="InterPro" id="IPR011712">
    <property type="entry name" value="Sig_transdc_His_kin_sub3_dim/P"/>
</dbReference>
<evidence type="ECO:0000256" key="3">
    <source>
        <dbReference type="ARBA" id="ARBA00022679"/>
    </source>
</evidence>
<feature type="transmembrane region" description="Helical" evidence="6">
    <location>
        <begin position="159"/>
        <end position="179"/>
    </location>
</feature>
<dbReference type="Proteomes" id="UP000001693">
    <property type="component" value="Chromosome"/>
</dbReference>
<dbReference type="CDD" id="cd16917">
    <property type="entry name" value="HATPase_UhpB-NarQ-NarX-like"/>
    <property type="match status" value="1"/>
</dbReference>
<dbReference type="Gene3D" id="3.30.565.10">
    <property type="entry name" value="Histidine kinase-like ATPase, C-terminal domain"/>
    <property type="match status" value="1"/>
</dbReference>
<dbReference type="InterPro" id="IPR036890">
    <property type="entry name" value="HATPase_C_sf"/>
</dbReference>
<dbReference type="PROSITE" id="PS50885">
    <property type="entry name" value="HAMP"/>
    <property type="match status" value="1"/>
</dbReference>